<proteinExistence type="predicted"/>
<reference evidence="1" key="1">
    <citation type="submission" date="2020-09" db="EMBL/GenBank/DDBJ databases">
        <authorList>
            <person name="Kim M.K."/>
        </authorList>
    </citation>
    <scope>NUCLEOTIDE SEQUENCE</scope>
    <source>
        <strain evidence="1">BT664</strain>
    </source>
</reference>
<gene>
    <name evidence="1" type="ORF">IC235_05685</name>
</gene>
<organism evidence="1 2">
    <name type="scientific">Hymenobacter montanus</name>
    <dbReference type="NCBI Taxonomy" id="2771359"/>
    <lineage>
        <taxon>Bacteria</taxon>
        <taxon>Pseudomonadati</taxon>
        <taxon>Bacteroidota</taxon>
        <taxon>Cytophagia</taxon>
        <taxon>Cytophagales</taxon>
        <taxon>Hymenobacteraceae</taxon>
        <taxon>Hymenobacter</taxon>
    </lineage>
</organism>
<dbReference type="RefSeq" id="WP_191004200.1">
    <property type="nucleotide sequence ID" value="NZ_JACXAD010000005.1"/>
</dbReference>
<evidence type="ECO:0000313" key="1">
    <source>
        <dbReference type="EMBL" id="MBD2767379.1"/>
    </source>
</evidence>
<evidence type="ECO:0000313" key="2">
    <source>
        <dbReference type="Proteomes" id="UP000612233"/>
    </source>
</evidence>
<dbReference type="EMBL" id="JACXAD010000005">
    <property type="protein sequence ID" value="MBD2767379.1"/>
    <property type="molecule type" value="Genomic_DNA"/>
</dbReference>
<name>A0A927GIR0_9BACT</name>
<accession>A0A927GIR0</accession>
<protein>
    <submittedName>
        <fullName evidence="1">Uncharacterized protein</fullName>
    </submittedName>
</protein>
<sequence>MNSLSQNRGSSRLLIKALLLSLPFLPVLATYIVFDPFRVLYSYQKFDEPFIVIPNRDYISTQMYLNTYKQRPYSSFILGNSRTMSFMIRDWTPYIGDTLAFHYDASGESLYGIWRKLLFLEQHGSTLKNVLLVVDHQLLEKVSDEEGHIFRKDPRTTGEFPLSFQLSFLKAYLSDLFFYKYLRYRITGKFVPEMGDALGNRRIDYDPVTNDLTLPDINAEIKRDSLGFYAHNTRLRGRKPGVAHAVIGAAQLRELIAICNIFKRHRTNFHFVISPLYQQQQLNPADLTILQRTFGANRIHDFSGVNEFTAFVGNYYEESHYRPHVGRQILKRVYAPSINAR</sequence>
<dbReference type="Proteomes" id="UP000612233">
    <property type="component" value="Unassembled WGS sequence"/>
</dbReference>
<dbReference type="AlphaFoldDB" id="A0A927GIR0"/>
<comment type="caution">
    <text evidence="1">The sequence shown here is derived from an EMBL/GenBank/DDBJ whole genome shotgun (WGS) entry which is preliminary data.</text>
</comment>
<keyword evidence="2" id="KW-1185">Reference proteome</keyword>